<dbReference type="InterPro" id="IPR050486">
    <property type="entry name" value="Mannose-1P_guanyltransferase"/>
</dbReference>
<name>A0A1I2GBP5_9GAMM</name>
<reference evidence="3" key="1">
    <citation type="submission" date="2016-10" db="EMBL/GenBank/DDBJ databases">
        <authorList>
            <person name="Varghese N."/>
            <person name="Submissions S."/>
        </authorList>
    </citation>
    <scope>NUCLEOTIDE SEQUENCE [LARGE SCALE GENOMIC DNA]</scope>
    <source>
        <strain evidence="3">UNC178MFTsu3.1</strain>
    </source>
</reference>
<dbReference type="STRING" id="500610.SAMN02799615_02554"/>
<dbReference type="Pfam" id="PF00483">
    <property type="entry name" value="NTP_transferase"/>
    <property type="match status" value="1"/>
</dbReference>
<dbReference type="AlphaFoldDB" id="A0A1I2GBP5"/>
<dbReference type="Gene3D" id="3.90.550.10">
    <property type="entry name" value="Spore Coat Polysaccharide Biosynthesis Protein SpsA, Chain A"/>
    <property type="match status" value="1"/>
</dbReference>
<dbReference type="SUPFAM" id="SSF53448">
    <property type="entry name" value="Nucleotide-diphospho-sugar transferases"/>
    <property type="match status" value="1"/>
</dbReference>
<keyword evidence="2" id="KW-0808">Transferase</keyword>
<dbReference type="RefSeq" id="WP_026635557.1">
    <property type="nucleotide sequence ID" value="NZ_FONH01000008.1"/>
</dbReference>
<proteinExistence type="predicted"/>
<evidence type="ECO:0000313" key="3">
    <source>
        <dbReference type="Proteomes" id="UP000199477"/>
    </source>
</evidence>
<evidence type="ECO:0000259" key="1">
    <source>
        <dbReference type="Pfam" id="PF00483"/>
    </source>
</evidence>
<accession>A0A1I2GBP5</accession>
<dbReference type="InterPro" id="IPR005835">
    <property type="entry name" value="NTP_transferase_dom"/>
</dbReference>
<organism evidence="2 3">
    <name type="scientific">Dyella marensis</name>
    <dbReference type="NCBI Taxonomy" id="500610"/>
    <lineage>
        <taxon>Bacteria</taxon>
        <taxon>Pseudomonadati</taxon>
        <taxon>Pseudomonadota</taxon>
        <taxon>Gammaproteobacteria</taxon>
        <taxon>Lysobacterales</taxon>
        <taxon>Rhodanobacteraceae</taxon>
        <taxon>Dyella</taxon>
    </lineage>
</organism>
<keyword evidence="2" id="KW-0548">Nucleotidyltransferase</keyword>
<dbReference type="EMBL" id="FONH01000008">
    <property type="protein sequence ID" value="SFF14176.1"/>
    <property type="molecule type" value="Genomic_DNA"/>
</dbReference>
<gene>
    <name evidence="2" type="ORF">SAMN02799615_02554</name>
</gene>
<protein>
    <submittedName>
        <fullName evidence="2">D-glycero-alpha-D-manno-heptose 1-phosphate guanylyltransferase</fullName>
    </submittedName>
</protein>
<dbReference type="InterPro" id="IPR029044">
    <property type="entry name" value="Nucleotide-diphossugar_trans"/>
</dbReference>
<dbReference type="PANTHER" id="PTHR22572">
    <property type="entry name" value="SUGAR-1-PHOSPHATE GUANYL TRANSFERASE"/>
    <property type="match status" value="1"/>
</dbReference>
<dbReference type="CDD" id="cd06915">
    <property type="entry name" value="NTP_transferase_WcbM_like"/>
    <property type="match status" value="1"/>
</dbReference>
<dbReference type="GO" id="GO:0016779">
    <property type="term" value="F:nucleotidyltransferase activity"/>
    <property type="evidence" value="ECO:0007669"/>
    <property type="project" value="UniProtKB-KW"/>
</dbReference>
<dbReference type="Proteomes" id="UP000199477">
    <property type="component" value="Unassembled WGS sequence"/>
</dbReference>
<feature type="domain" description="Nucleotidyl transferase" evidence="1">
    <location>
        <begin position="7"/>
        <end position="230"/>
    </location>
</feature>
<sequence>MLGTDEAIILAGGFGTRLRSVVKDLPKPLAPVAGRPFLAHVLDLIAGQGIRRAVLATGFMADRVEQELGHDWHGMQLVYSPETEPLGTGGAIAKAMPLLAGDAFFVLNGDTFLSLDYAALDRAARAADRSMCMALAAVPDVARYGAVVVEDARVTGFREKGQPGPGFINAGVYRLRHEVQERFPATANFSFETDVMAALVAAGQVSAFAQTQRFIDIGVPEDYERAQTELAA</sequence>
<evidence type="ECO:0000313" key="2">
    <source>
        <dbReference type="EMBL" id="SFF14176.1"/>
    </source>
</evidence>
<keyword evidence="3" id="KW-1185">Reference proteome</keyword>